<feature type="transmembrane region" description="Helical" evidence="1">
    <location>
        <begin position="77"/>
        <end position="96"/>
    </location>
</feature>
<keyword evidence="1" id="KW-0472">Membrane</keyword>
<evidence type="ECO:0008006" key="4">
    <source>
        <dbReference type="Google" id="ProtNLM"/>
    </source>
</evidence>
<proteinExistence type="predicted"/>
<sequence length="276" mass="32248">MFNLINFLHTTFWKNKAKQFSLLVILVCVLLLSGMVNSCFSYSTSEPINLKNSILSEIVFRHEWDMFYILDTLTAEVIPIFELLYIGAFLFCHFYRQNQVTLCINSAYKRTEIFLSLYLYACLLASTLICLYALIFAAAYTPVFGAFANPAYYKILLIACIECCYLNWLYIALLLLFVIILKGNYLSLLFASSIYFLGIFLPLDTYRSNFYAFSLKSKLPFIFLYLPREIIHPFSDEIHNIVRTELFWTLNDYLLILVYLVVILALAYHIFKKQDI</sequence>
<feature type="transmembrane region" description="Helical" evidence="1">
    <location>
        <begin position="117"/>
        <end position="140"/>
    </location>
</feature>
<dbReference type="Proteomes" id="UP000070080">
    <property type="component" value="Unassembled WGS sequence"/>
</dbReference>
<protein>
    <recommendedName>
        <fullName evidence="4">ABC-2 family transporter protein</fullName>
    </recommendedName>
</protein>
<gene>
    <name evidence="2" type="ORF">HMPREF1872_00473</name>
</gene>
<evidence type="ECO:0000256" key="1">
    <source>
        <dbReference type="SAM" id="Phobius"/>
    </source>
</evidence>
<reference evidence="3" key="1">
    <citation type="submission" date="2016-01" db="EMBL/GenBank/DDBJ databases">
        <authorList>
            <person name="Mitreva M."/>
            <person name="Pepin K.H."/>
            <person name="Mihindukulasuriya K.A."/>
            <person name="Fulton R."/>
            <person name="Fronick C."/>
            <person name="O'Laughlin M."/>
            <person name="Miner T."/>
            <person name="Herter B."/>
            <person name="Rosa B.A."/>
            <person name="Cordes M."/>
            <person name="Tomlinson C."/>
            <person name="Wollam A."/>
            <person name="Palsikar V.B."/>
            <person name="Mardis E.R."/>
            <person name="Wilson R.K."/>
        </authorList>
    </citation>
    <scope>NUCLEOTIDE SEQUENCE [LARGE SCALE GENOMIC DNA]</scope>
    <source>
        <strain evidence="3">KA00274</strain>
    </source>
</reference>
<evidence type="ECO:0000313" key="2">
    <source>
        <dbReference type="EMBL" id="KXB42001.1"/>
    </source>
</evidence>
<keyword evidence="1" id="KW-0812">Transmembrane</keyword>
<dbReference type="RefSeq" id="WP_066713413.1">
    <property type="nucleotide sequence ID" value="NZ_JARFNM010000001.1"/>
</dbReference>
<feature type="transmembrane region" description="Helical" evidence="1">
    <location>
        <begin position="185"/>
        <end position="203"/>
    </location>
</feature>
<name>A0A133YFN0_9FIRM</name>
<dbReference type="STRING" id="1497955.HMPREF1872_00473"/>
<organism evidence="2 3">
    <name type="scientific">Amygdalobacter nucleatus</name>
    <dbReference type="NCBI Taxonomy" id="3029274"/>
    <lineage>
        <taxon>Bacteria</taxon>
        <taxon>Bacillati</taxon>
        <taxon>Bacillota</taxon>
        <taxon>Clostridia</taxon>
        <taxon>Eubacteriales</taxon>
        <taxon>Oscillospiraceae</taxon>
        <taxon>Amygdalobacter</taxon>
    </lineage>
</organism>
<feature type="transmembrane region" description="Helical" evidence="1">
    <location>
        <begin position="152"/>
        <end position="178"/>
    </location>
</feature>
<accession>A0A133YFN0</accession>
<keyword evidence="1" id="KW-1133">Transmembrane helix</keyword>
<dbReference type="AlphaFoldDB" id="A0A133YFN0"/>
<dbReference type="EMBL" id="LSCV01000008">
    <property type="protein sequence ID" value="KXB42001.1"/>
    <property type="molecule type" value="Genomic_DNA"/>
</dbReference>
<keyword evidence="3" id="KW-1185">Reference proteome</keyword>
<comment type="caution">
    <text evidence="2">The sequence shown here is derived from an EMBL/GenBank/DDBJ whole genome shotgun (WGS) entry which is preliminary data.</text>
</comment>
<feature type="transmembrane region" description="Helical" evidence="1">
    <location>
        <begin position="253"/>
        <end position="271"/>
    </location>
</feature>
<evidence type="ECO:0000313" key="3">
    <source>
        <dbReference type="Proteomes" id="UP000070080"/>
    </source>
</evidence>